<dbReference type="RefSeq" id="WP_277898791.1">
    <property type="nucleotide sequence ID" value="NZ_JAPMUA010000001.1"/>
</dbReference>
<feature type="domain" description="Pectinesterase catalytic" evidence="6">
    <location>
        <begin position="32"/>
        <end position="318"/>
    </location>
</feature>
<proteinExistence type="inferred from homology"/>
<dbReference type="InterPro" id="IPR033131">
    <property type="entry name" value="Pectinesterase_Asp_AS"/>
</dbReference>
<comment type="catalytic activity">
    <reaction evidence="5">
        <text>[(1-&gt;4)-alpha-D-galacturonosyl methyl ester](n) + n H2O = [(1-&gt;4)-alpha-D-galacturonosyl](n) + n methanol + n H(+)</text>
        <dbReference type="Rhea" id="RHEA:22380"/>
        <dbReference type="Rhea" id="RHEA-COMP:14570"/>
        <dbReference type="Rhea" id="RHEA-COMP:14573"/>
        <dbReference type="ChEBI" id="CHEBI:15377"/>
        <dbReference type="ChEBI" id="CHEBI:15378"/>
        <dbReference type="ChEBI" id="CHEBI:17790"/>
        <dbReference type="ChEBI" id="CHEBI:140522"/>
        <dbReference type="ChEBI" id="CHEBI:140523"/>
        <dbReference type="EC" id="3.1.1.11"/>
    </reaction>
</comment>
<sequence length="328" mass="37138">MQPLFKLFFVFLFLISLQLYGIDNNSHKEEIDFIVAKDGSGDYTSIQEAINAIKSFPYERITIFIKKGTYHEKVKIYQWNPMLTIIGESKEETIIEYNDYFDAIGLGRNSTFHTATLQIDANDCIVKNLTISNSAGPVGQAISLAITSNRVIVENCNINGNQDTVYVAGEGNKQYFKNCYIEGSTDFIFGQATAVFNNCILHSKSDSYITAASTPKGIGFGLVFINCRLTAATNVGKVYLGRPWRVYAKTVFINCNMGQHILPKGWDDWDKPDTHQKTLYAEYNSTGLGKNITSRVPWSHQLTKEQYKVYTVKNILKTDQDDKWYLKP</sequence>
<feature type="active site" evidence="4">
    <location>
        <position position="186"/>
    </location>
</feature>
<dbReference type="PROSITE" id="PS00503">
    <property type="entry name" value="PECTINESTERASE_2"/>
    <property type="match status" value="1"/>
</dbReference>
<evidence type="ECO:0000256" key="3">
    <source>
        <dbReference type="ARBA" id="ARBA00023085"/>
    </source>
</evidence>
<dbReference type="InterPro" id="IPR012334">
    <property type="entry name" value="Pectin_lyas_fold"/>
</dbReference>
<accession>A0ABT6FP62</accession>
<evidence type="ECO:0000256" key="4">
    <source>
        <dbReference type="PROSITE-ProRule" id="PRU10040"/>
    </source>
</evidence>
<evidence type="ECO:0000313" key="8">
    <source>
        <dbReference type="Proteomes" id="UP001153642"/>
    </source>
</evidence>
<evidence type="ECO:0000313" key="7">
    <source>
        <dbReference type="EMBL" id="MDG3585062.1"/>
    </source>
</evidence>
<dbReference type="Gene3D" id="2.160.20.10">
    <property type="entry name" value="Single-stranded right-handed beta-helix, Pectin lyase-like"/>
    <property type="match status" value="1"/>
</dbReference>
<comment type="caution">
    <text evidence="7">The sequence shown here is derived from an EMBL/GenBank/DDBJ whole genome shotgun (WGS) entry which is preliminary data.</text>
</comment>
<dbReference type="InterPro" id="IPR011050">
    <property type="entry name" value="Pectin_lyase_fold/virulence"/>
</dbReference>
<dbReference type="PANTHER" id="PTHR31321:SF57">
    <property type="entry name" value="PECTINESTERASE 53-RELATED"/>
    <property type="match status" value="1"/>
</dbReference>
<evidence type="ECO:0000259" key="6">
    <source>
        <dbReference type="Pfam" id="PF01095"/>
    </source>
</evidence>
<dbReference type="Pfam" id="PF01095">
    <property type="entry name" value="Pectinesterase"/>
    <property type="match status" value="1"/>
</dbReference>
<keyword evidence="2 5" id="KW-0378">Hydrolase</keyword>
<reference evidence="7" key="1">
    <citation type="submission" date="2022-11" db="EMBL/GenBank/DDBJ databases">
        <title>High-quality draft genome sequence of Galbibacter sp. strain CMA-7.</title>
        <authorList>
            <person name="Wei L."/>
            <person name="Dong C."/>
            <person name="Shao Z."/>
        </authorList>
    </citation>
    <scope>NUCLEOTIDE SEQUENCE</scope>
    <source>
        <strain evidence="7">CMA-7</strain>
    </source>
</reference>
<comment type="similarity">
    <text evidence="1">Belongs to the pectinesterase family.</text>
</comment>
<evidence type="ECO:0000256" key="2">
    <source>
        <dbReference type="ARBA" id="ARBA00022801"/>
    </source>
</evidence>
<dbReference type="EMBL" id="JAPMUA010000001">
    <property type="protein sequence ID" value="MDG3585062.1"/>
    <property type="molecule type" value="Genomic_DNA"/>
</dbReference>
<keyword evidence="8" id="KW-1185">Reference proteome</keyword>
<evidence type="ECO:0000256" key="1">
    <source>
        <dbReference type="ARBA" id="ARBA00008891"/>
    </source>
</evidence>
<gene>
    <name evidence="7" type="ORF">OSR52_04220</name>
</gene>
<keyword evidence="3 5" id="KW-0063">Aspartyl esterase</keyword>
<protein>
    <recommendedName>
        <fullName evidence="5">Pectinesterase</fullName>
        <ecNumber evidence="5">3.1.1.11</ecNumber>
    </recommendedName>
</protein>
<dbReference type="SUPFAM" id="SSF51126">
    <property type="entry name" value="Pectin lyase-like"/>
    <property type="match status" value="1"/>
</dbReference>
<name>A0ABT6FP62_9FLAO</name>
<dbReference type="Proteomes" id="UP001153642">
    <property type="component" value="Unassembled WGS sequence"/>
</dbReference>
<evidence type="ECO:0000256" key="5">
    <source>
        <dbReference type="RuleBase" id="RU000589"/>
    </source>
</evidence>
<comment type="pathway">
    <text evidence="5">Glycan metabolism; pectin degradation; 2-dehydro-3-deoxy-D-gluconate from pectin: step 1/5.</text>
</comment>
<dbReference type="PANTHER" id="PTHR31321">
    <property type="entry name" value="ACYL-COA THIOESTER HYDROLASE YBHC-RELATED"/>
    <property type="match status" value="1"/>
</dbReference>
<dbReference type="EC" id="3.1.1.11" evidence="5"/>
<organism evidence="7 8">
    <name type="scientific">Galbibacter pacificus</name>
    <dbReference type="NCBI Taxonomy" id="2996052"/>
    <lineage>
        <taxon>Bacteria</taxon>
        <taxon>Pseudomonadati</taxon>
        <taxon>Bacteroidota</taxon>
        <taxon>Flavobacteriia</taxon>
        <taxon>Flavobacteriales</taxon>
        <taxon>Flavobacteriaceae</taxon>
        <taxon>Galbibacter</taxon>
    </lineage>
</organism>
<dbReference type="InterPro" id="IPR000070">
    <property type="entry name" value="Pectinesterase_cat"/>
</dbReference>